<evidence type="ECO:0000256" key="3">
    <source>
        <dbReference type="ARBA" id="ARBA00022692"/>
    </source>
</evidence>
<keyword evidence="3" id="KW-0812">Transmembrane</keyword>
<dbReference type="KEGG" id="psim:KR76_07510"/>
<feature type="domain" description="DUF3817" evidence="6">
    <location>
        <begin position="23"/>
        <end position="108"/>
    </location>
</feature>
<protein>
    <submittedName>
        <fullName evidence="7">Putative membrane protein</fullName>
    </submittedName>
</protein>
<keyword evidence="8" id="KW-1185">Reference proteome</keyword>
<dbReference type="Pfam" id="PF12823">
    <property type="entry name" value="DUF3817"/>
    <property type="match status" value="1"/>
</dbReference>
<evidence type="ECO:0000256" key="4">
    <source>
        <dbReference type="ARBA" id="ARBA00022989"/>
    </source>
</evidence>
<name>A0A0A1DJA8_NOCSI</name>
<dbReference type="eggNOG" id="ENOG5032ZYK">
    <property type="taxonomic scope" value="Bacteria"/>
</dbReference>
<evidence type="ECO:0000256" key="1">
    <source>
        <dbReference type="ARBA" id="ARBA00004651"/>
    </source>
</evidence>
<evidence type="ECO:0000256" key="2">
    <source>
        <dbReference type="ARBA" id="ARBA00022475"/>
    </source>
</evidence>
<accession>A0A0A1DJA8</accession>
<dbReference type="PANTHER" id="PTHR40077">
    <property type="entry name" value="MEMBRANE PROTEIN-RELATED"/>
    <property type="match status" value="1"/>
</dbReference>
<keyword evidence="5" id="KW-0472">Membrane</keyword>
<sequence length="166" mass="17741">MTNATPVAPVRLGTLEPVTTPTKLFRTVAIAEAITWTGLLIGMFLKYGTETTEVGVRIFGMLHGVVFVAYVVTTVVVWVDRRWSAGRGLLALVAAVPPLATLPLEWWAIRKGWLGDSWRLPSGATRSLPDRVVGWLLVNPLRGLCMGLVAVGALTALALAVGPPTS</sequence>
<comment type="subcellular location">
    <subcellularLocation>
        <location evidence="1">Cell membrane</location>
        <topology evidence="1">Multi-pass membrane protein</topology>
    </subcellularLocation>
</comment>
<dbReference type="GO" id="GO:0005886">
    <property type="term" value="C:plasma membrane"/>
    <property type="evidence" value="ECO:0007669"/>
    <property type="project" value="UniProtKB-SubCell"/>
</dbReference>
<evidence type="ECO:0000256" key="5">
    <source>
        <dbReference type="ARBA" id="ARBA00023136"/>
    </source>
</evidence>
<keyword evidence="2" id="KW-1003">Cell membrane</keyword>
<reference evidence="7 8" key="1">
    <citation type="journal article" date="2015" name="Genome Announc.">
        <title>Complete Genome Sequence of Steroid-Transforming Nocardioides simplex VKM Ac-2033D.</title>
        <authorList>
            <person name="Shtratnikova V.Y."/>
            <person name="Schelkunov M.I."/>
            <person name="Pekov Y.A."/>
            <person name="Fokina V.V."/>
            <person name="Logacheva M.D."/>
            <person name="Sokolov S.L."/>
            <person name="Bragin E.Y."/>
            <person name="Ashapkin V.V."/>
            <person name="Donova M.V."/>
        </authorList>
    </citation>
    <scope>NUCLEOTIDE SEQUENCE [LARGE SCALE GENOMIC DNA]</scope>
    <source>
        <strain evidence="7 8">VKM Ac-2033D</strain>
    </source>
</reference>
<dbReference type="AlphaFoldDB" id="A0A0A1DJA8"/>
<dbReference type="InterPro" id="IPR023845">
    <property type="entry name" value="DUF3817_TM"/>
</dbReference>
<evidence type="ECO:0000313" key="7">
    <source>
        <dbReference type="EMBL" id="AIY16653.1"/>
    </source>
</evidence>
<dbReference type="Proteomes" id="UP000030300">
    <property type="component" value="Chromosome"/>
</dbReference>
<dbReference type="HOGENOM" id="CLU_118524_0_0_11"/>
<gene>
    <name evidence="7" type="ORF">KR76_07510</name>
</gene>
<dbReference type="STRING" id="2045.KR76_07510"/>
<evidence type="ECO:0000259" key="6">
    <source>
        <dbReference type="Pfam" id="PF12823"/>
    </source>
</evidence>
<keyword evidence="4" id="KW-1133">Transmembrane helix</keyword>
<organism evidence="7 8">
    <name type="scientific">Nocardioides simplex</name>
    <name type="common">Arthrobacter simplex</name>
    <dbReference type="NCBI Taxonomy" id="2045"/>
    <lineage>
        <taxon>Bacteria</taxon>
        <taxon>Bacillati</taxon>
        <taxon>Actinomycetota</taxon>
        <taxon>Actinomycetes</taxon>
        <taxon>Propionibacteriales</taxon>
        <taxon>Nocardioidaceae</taxon>
        <taxon>Pimelobacter</taxon>
    </lineage>
</organism>
<dbReference type="EMBL" id="CP009896">
    <property type="protein sequence ID" value="AIY16653.1"/>
    <property type="molecule type" value="Genomic_DNA"/>
</dbReference>
<proteinExistence type="predicted"/>
<dbReference type="NCBIfam" id="TIGR03954">
    <property type="entry name" value="integ_memb_HG"/>
    <property type="match status" value="1"/>
</dbReference>
<evidence type="ECO:0000313" key="8">
    <source>
        <dbReference type="Proteomes" id="UP000030300"/>
    </source>
</evidence>
<dbReference type="PANTHER" id="PTHR40077:SF1">
    <property type="entry name" value="MEMBRANE PROTEIN"/>
    <property type="match status" value="1"/>
</dbReference>